<accession>A0ABT0E6I2</accession>
<evidence type="ECO:0000313" key="11">
    <source>
        <dbReference type="Proteomes" id="UP001165524"/>
    </source>
</evidence>
<feature type="transmembrane region" description="Helical" evidence="7">
    <location>
        <begin position="151"/>
        <end position="170"/>
    </location>
</feature>
<dbReference type="InterPro" id="IPR032692">
    <property type="entry name" value="YccS_N"/>
</dbReference>
<dbReference type="Proteomes" id="UP001165524">
    <property type="component" value="Unassembled WGS sequence"/>
</dbReference>
<evidence type="ECO:0000256" key="6">
    <source>
        <dbReference type="ARBA" id="ARBA00043993"/>
    </source>
</evidence>
<dbReference type="RefSeq" id="WP_246950899.1">
    <property type="nucleotide sequence ID" value="NZ_JALKII010000003.1"/>
</dbReference>
<dbReference type="NCBIfam" id="TIGR01666">
    <property type="entry name" value="YCCS"/>
    <property type="match status" value="1"/>
</dbReference>
<evidence type="ECO:0000256" key="1">
    <source>
        <dbReference type="ARBA" id="ARBA00004651"/>
    </source>
</evidence>
<feature type="transmembrane region" description="Helical" evidence="7">
    <location>
        <begin position="491"/>
        <end position="510"/>
    </location>
</feature>
<evidence type="ECO:0000259" key="8">
    <source>
        <dbReference type="Pfam" id="PF12805"/>
    </source>
</evidence>
<protein>
    <submittedName>
        <fullName evidence="10">YccS family putative transporter</fullName>
    </submittedName>
</protein>
<comment type="similarity">
    <text evidence="6">Belongs to the YccS/YhfK family.</text>
</comment>
<dbReference type="InterPro" id="IPR010020">
    <property type="entry name" value="Integral_membrane_YCCS_YHJK"/>
</dbReference>
<proteinExistence type="inferred from homology"/>
<keyword evidence="5 7" id="KW-0472">Membrane</keyword>
<feature type="transmembrane region" description="Helical" evidence="7">
    <location>
        <begin position="469"/>
        <end position="486"/>
    </location>
</feature>
<reference evidence="10" key="1">
    <citation type="submission" date="2022-04" db="EMBL/GenBank/DDBJ databases">
        <title>Alcanivorax sp. CY1518 draft genome sequence.</title>
        <authorList>
            <person name="Zhao G."/>
            <person name="An M."/>
        </authorList>
    </citation>
    <scope>NUCLEOTIDE SEQUENCE</scope>
    <source>
        <strain evidence="10">CY1518</strain>
    </source>
</reference>
<dbReference type="PANTHER" id="PTHR30509">
    <property type="entry name" value="P-HYDROXYBENZOIC ACID EFFLUX PUMP SUBUNIT-RELATED"/>
    <property type="match status" value="1"/>
</dbReference>
<keyword evidence="11" id="KW-1185">Reference proteome</keyword>
<name>A0ABT0E6I2_9GAMM</name>
<evidence type="ECO:0000259" key="9">
    <source>
        <dbReference type="Pfam" id="PF13515"/>
    </source>
</evidence>
<dbReference type="InterPro" id="IPR010019">
    <property type="entry name" value="Integral_membrane_YccS"/>
</dbReference>
<keyword evidence="3 7" id="KW-0812">Transmembrane</keyword>
<dbReference type="PANTHER" id="PTHR30509:SF8">
    <property type="entry name" value="INNER MEMBRANE PROTEIN YCCS"/>
    <property type="match status" value="1"/>
</dbReference>
<comment type="caution">
    <text evidence="10">The sequence shown here is derived from an EMBL/GenBank/DDBJ whole genome shotgun (WGS) entry which is preliminary data.</text>
</comment>
<feature type="domain" description="Integral membrane protein YccS N-terminal" evidence="8">
    <location>
        <begin position="71"/>
        <end position="353"/>
    </location>
</feature>
<dbReference type="EMBL" id="JALKII010000003">
    <property type="protein sequence ID" value="MCK0537443.1"/>
    <property type="molecule type" value="Genomic_DNA"/>
</dbReference>
<evidence type="ECO:0000256" key="5">
    <source>
        <dbReference type="ARBA" id="ARBA00023136"/>
    </source>
</evidence>
<dbReference type="InterPro" id="IPR049453">
    <property type="entry name" value="Memb_transporter_dom"/>
</dbReference>
<gene>
    <name evidence="10" type="primary">yccS</name>
    <name evidence="10" type="ORF">MU846_06935</name>
</gene>
<comment type="subcellular location">
    <subcellularLocation>
        <location evidence="1">Cell membrane</location>
        <topology evidence="1">Multi-pass membrane protein</topology>
    </subcellularLocation>
</comment>
<feature type="transmembrane region" description="Helical" evidence="7">
    <location>
        <begin position="124"/>
        <end position="145"/>
    </location>
</feature>
<dbReference type="NCBIfam" id="TIGR01667">
    <property type="entry name" value="YCCS_YHFK"/>
    <property type="match status" value="1"/>
</dbReference>
<evidence type="ECO:0000256" key="7">
    <source>
        <dbReference type="SAM" id="Phobius"/>
    </source>
</evidence>
<feature type="domain" description="Integral membrane bound transporter" evidence="9">
    <location>
        <begin position="413"/>
        <end position="530"/>
    </location>
</feature>
<organism evidence="10 11">
    <name type="scientific">Alcanivorax quisquiliarum</name>
    <dbReference type="NCBI Taxonomy" id="2933565"/>
    <lineage>
        <taxon>Bacteria</taxon>
        <taxon>Pseudomonadati</taxon>
        <taxon>Pseudomonadota</taxon>
        <taxon>Gammaproteobacteria</taxon>
        <taxon>Oceanospirillales</taxon>
        <taxon>Alcanivoracaceae</taxon>
        <taxon>Alcanivorax</taxon>
    </lineage>
</organism>
<dbReference type="Pfam" id="PF12805">
    <property type="entry name" value="FUSC-like"/>
    <property type="match status" value="1"/>
</dbReference>
<feature type="transmembrane region" description="Helical" evidence="7">
    <location>
        <begin position="401"/>
        <end position="418"/>
    </location>
</feature>
<feature type="transmembrane region" description="Helical" evidence="7">
    <location>
        <begin position="68"/>
        <end position="85"/>
    </location>
</feature>
<evidence type="ECO:0000256" key="4">
    <source>
        <dbReference type="ARBA" id="ARBA00022989"/>
    </source>
</evidence>
<evidence type="ECO:0000256" key="3">
    <source>
        <dbReference type="ARBA" id="ARBA00022692"/>
    </source>
</evidence>
<keyword evidence="2" id="KW-1003">Cell membrane</keyword>
<feature type="transmembrane region" description="Helical" evidence="7">
    <location>
        <begin position="91"/>
        <end position="112"/>
    </location>
</feature>
<evidence type="ECO:0000256" key="2">
    <source>
        <dbReference type="ARBA" id="ARBA00022475"/>
    </source>
</evidence>
<dbReference type="Pfam" id="PF13515">
    <property type="entry name" value="FUSC_2"/>
    <property type="match status" value="1"/>
</dbReference>
<feature type="transmembrane region" description="Helical" evidence="7">
    <location>
        <begin position="516"/>
        <end position="538"/>
    </location>
</feature>
<sequence>MSELSPRRLLAHLWGQDAIGDGVRVLLAFSAAMLWSLTQERPDWLIPLILGILASALAETDDNWRGRLLALIVTLLCFAVASLTVELLFPYRWLLALLLSLASVSLIMLGALGGRFATIGSATLILSIYTMITVEPRAGVVPALWQEPMRLLVGAAGYGLLSVLWHALFTQHAVQQAVSRVFRELGEYLKLKSRLFEPLTQLDVHGLRLALVHQNARVVKALDEARVVILRRLARRRDSRRVSAYLQLYFLAQDIHERAGSTHYPYHRLAEAFFHSDVMFRFQRVLRQQGSACKALGRALRQRLPFDYGNAPNPALDDLRTSLVWLRSQINPSWRPHLRSLDALMDNLLTLENALARAGQPEMLVAESDSSLVDRSPRTLREGWARLRSHLTPASSVFRHAVRLAVVLPVGFGLLHWIHDEQGYWIMLTALFVCQPSFGATRRRLVQRVSGTLAGLALGWALLGLFPSTALQAAFAVIAGVVFFTTRHRHYVLATAAMTLQVLFCFSQVGDGYAVFWPRLVDTVLGCLLAGLAILLILPDWQGRRLGGLQAAVLRGNARYLRQIMQQYDTGKRDDLAYRVARRDAHNSDAALAAALANMQQEPGYFRGDVEDALRFLTLAHGLLNYLSALGAHRALLAEHSNDALIDDAVERLACWLESMAASLKAGSLLSAPEPAMTQLAEVLEALPEEADDGQRLVQAQLALICRQVLAMHEVLSDDGAGVRSAAI</sequence>
<keyword evidence="4 7" id="KW-1133">Transmembrane helix</keyword>
<evidence type="ECO:0000313" key="10">
    <source>
        <dbReference type="EMBL" id="MCK0537443.1"/>
    </source>
</evidence>